<keyword evidence="14" id="KW-0597">Phosphoprotein</keyword>
<evidence type="ECO:0000256" key="4">
    <source>
        <dbReference type="ARBA" id="ARBA00007008"/>
    </source>
</evidence>
<dbReference type="EMBL" id="AJYQ02000107">
    <property type="protein sequence ID" value="OEE33144.1"/>
    <property type="molecule type" value="Genomic_DNA"/>
</dbReference>
<dbReference type="GO" id="GO:0000103">
    <property type="term" value="P:sulfate assimilation"/>
    <property type="evidence" value="ECO:0007669"/>
    <property type="project" value="UniProtKB-UniRule"/>
</dbReference>
<organism evidence="17 18">
    <name type="scientific">Vibrio genomosp. F10 str. ZF-129</name>
    <dbReference type="NCBI Taxonomy" id="1187848"/>
    <lineage>
        <taxon>Bacteria</taxon>
        <taxon>Pseudomonadati</taxon>
        <taxon>Pseudomonadota</taxon>
        <taxon>Gammaproteobacteria</taxon>
        <taxon>Vibrionales</taxon>
        <taxon>Vibrionaceae</taxon>
        <taxon>Vibrio</taxon>
    </lineage>
</organism>
<evidence type="ECO:0000256" key="2">
    <source>
        <dbReference type="ARBA" id="ARBA00002632"/>
    </source>
</evidence>
<dbReference type="InterPro" id="IPR002891">
    <property type="entry name" value="APS"/>
</dbReference>
<comment type="pathway">
    <text evidence="3 14 15">Sulfur metabolism; hydrogen sulfide biosynthesis; sulfite from sulfate: step 2/3.</text>
</comment>
<dbReference type="AlphaFoldDB" id="A0A1E5BDN6"/>
<keyword evidence="9 14" id="KW-0418">Kinase</keyword>
<evidence type="ECO:0000256" key="14">
    <source>
        <dbReference type="HAMAP-Rule" id="MF_00065"/>
    </source>
</evidence>
<name>A0A1E5BDN6_9VIBR</name>
<dbReference type="InterPro" id="IPR027417">
    <property type="entry name" value="P-loop_NTPase"/>
</dbReference>
<dbReference type="NCBIfam" id="TIGR00455">
    <property type="entry name" value="apsK"/>
    <property type="match status" value="1"/>
</dbReference>
<dbReference type="UniPathway" id="UPA00140">
    <property type="reaction ID" value="UER00205"/>
</dbReference>
<dbReference type="Pfam" id="PF01583">
    <property type="entry name" value="APS_kinase"/>
    <property type="match status" value="1"/>
</dbReference>
<evidence type="ECO:0000256" key="9">
    <source>
        <dbReference type="ARBA" id="ARBA00022777"/>
    </source>
</evidence>
<evidence type="ECO:0000256" key="15">
    <source>
        <dbReference type="RuleBase" id="RU004347"/>
    </source>
</evidence>
<evidence type="ECO:0000256" key="13">
    <source>
        <dbReference type="ARBA" id="ARBA00031464"/>
    </source>
</evidence>
<dbReference type="PANTHER" id="PTHR11055:SF63">
    <property type="entry name" value="ADENYLYL-SULFATE KINASE 1, CHLOROPLASTIC"/>
    <property type="match status" value="1"/>
</dbReference>
<proteinExistence type="inferred from homology"/>
<feature type="binding site" evidence="14">
    <location>
        <begin position="44"/>
        <end position="51"/>
    </location>
    <ligand>
        <name>ATP</name>
        <dbReference type="ChEBI" id="CHEBI:30616"/>
    </ligand>
</feature>
<dbReference type="InterPro" id="IPR059117">
    <property type="entry name" value="APS_kinase_dom"/>
</dbReference>
<dbReference type="OrthoDB" id="9804504at2"/>
<keyword evidence="10 14" id="KW-0067">ATP-binding</keyword>
<evidence type="ECO:0000256" key="1">
    <source>
        <dbReference type="ARBA" id="ARBA00001823"/>
    </source>
</evidence>
<feature type="domain" description="APS kinase" evidence="16">
    <location>
        <begin position="37"/>
        <end position="185"/>
    </location>
</feature>
<keyword evidence="8 14" id="KW-0547">Nucleotide-binding</keyword>
<keyword evidence="7 14" id="KW-0808">Transferase</keyword>
<dbReference type="EC" id="2.7.1.25" evidence="5 14"/>
<evidence type="ECO:0000256" key="10">
    <source>
        <dbReference type="ARBA" id="ARBA00022840"/>
    </source>
</evidence>
<dbReference type="SUPFAM" id="SSF52540">
    <property type="entry name" value="P-loop containing nucleoside triphosphate hydrolases"/>
    <property type="match status" value="1"/>
</dbReference>
<evidence type="ECO:0000256" key="12">
    <source>
        <dbReference type="ARBA" id="ARBA00031393"/>
    </source>
</evidence>
<comment type="catalytic activity">
    <reaction evidence="1 14 15">
        <text>adenosine 5'-phosphosulfate + ATP = 3'-phosphoadenylyl sulfate + ADP + H(+)</text>
        <dbReference type="Rhea" id="RHEA:24152"/>
        <dbReference type="ChEBI" id="CHEBI:15378"/>
        <dbReference type="ChEBI" id="CHEBI:30616"/>
        <dbReference type="ChEBI" id="CHEBI:58243"/>
        <dbReference type="ChEBI" id="CHEBI:58339"/>
        <dbReference type="ChEBI" id="CHEBI:456216"/>
        <dbReference type="EC" id="2.7.1.25"/>
    </reaction>
</comment>
<evidence type="ECO:0000259" key="16">
    <source>
        <dbReference type="Pfam" id="PF01583"/>
    </source>
</evidence>
<evidence type="ECO:0000256" key="5">
    <source>
        <dbReference type="ARBA" id="ARBA00012121"/>
    </source>
</evidence>
<evidence type="ECO:0000313" key="17">
    <source>
        <dbReference type="EMBL" id="OEE33144.1"/>
    </source>
</evidence>
<evidence type="ECO:0000256" key="11">
    <source>
        <dbReference type="ARBA" id="ARBA00029724"/>
    </source>
</evidence>
<dbReference type="NCBIfam" id="NF003013">
    <property type="entry name" value="PRK03846.1"/>
    <property type="match status" value="1"/>
</dbReference>
<evidence type="ECO:0000256" key="8">
    <source>
        <dbReference type="ARBA" id="ARBA00022741"/>
    </source>
</evidence>
<dbReference type="PANTHER" id="PTHR11055">
    <property type="entry name" value="BIFUNCTIONAL 3'-PHOSPHOADENOSINE 5'-PHOSPHOSULFATE SYNTHASE"/>
    <property type="match status" value="1"/>
</dbReference>
<dbReference type="HAMAP" id="MF_00065">
    <property type="entry name" value="Adenylyl_sulf_kinase"/>
    <property type="match status" value="1"/>
</dbReference>
<reference evidence="17 18" key="1">
    <citation type="journal article" date="2012" name="Science">
        <title>Ecological populations of bacteria act as socially cohesive units of antibiotic production and resistance.</title>
        <authorList>
            <person name="Cordero O.X."/>
            <person name="Wildschutte H."/>
            <person name="Kirkup B."/>
            <person name="Proehl S."/>
            <person name="Ngo L."/>
            <person name="Hussain F."/>
            <person name="Le Roux F."/>
            <person name="Mincer T."/>
            <person name="Polz M.F."/>
        </authorList>
    </citation>
    <scope>NUCLEOTIDE SEQUENCE [LARGE SCALE GENOMIC DNA]</scope>
    <source>
        <strain evidence="17 18">ZF-129</strain>
    </source>
</reference>
<evidence type="ECO:0000256" key="6">
    <source>
        <dbReference type="ARBA" id="ARBA00018163"/>
    </source>
</evidence>
<protein>
    <recommendedName>
        <fullName evidence="6 14">Adenylyl-sulfate kinase</fullName>
        <ecNumber evidence="5 14">2.7.1.25</ecNumber>
    </recommendedName>
    <alternativeName>
        <fullName evidence="12 14">APS kinase</fullName>
    </alternativeName>
    <alternativeName>
        <fullName evidence="13 14">ATP adenosine-5'-phosphosulfate 3'-phosphotransferase</fullName>
    </alternativeName>
    <alternativeName>
        <fullName evidence="11 14">Adenosine-5'-phosphosulfate kinase</fullName>
    </alternativeName>
</protein>
<dbReference type="GO" id="GO:0070814">
    <property type="term" value="P:hydrogen sulfide biosynthetic process"/>
    <property type="evidence" value="ECO:0007669"/>
    <property type="project" value="UniProtKB-UniRule"/>
</dbReference>
<accession>A0A1E5BDN6</accession>
<comment type="function">
    <text evidence="2 14 15">Catalyzes the synthesis of activated sulfate.</text>
</comment>
<evidence type="ECO:0000256" key="7">
    <source>
        <dbReference type="ARBA" id="ARBA00022679"/>
    </source>
</evidence>
<dbReference type="FunFam" id="3.40.50.300:FF:000212">
    <property type="entry name" value="Adenylyl-sulfate kinase"/>
    <property type="match status" value="1"/>
</dbReference>
<comment type="similarity">
    <text evidence="4 14 15">Belongs to the APS kinase family.</text>
</comment>
<dbReference type="CDD" id="cd02027">
    <property type="entry name" value="APSK"/>
    <property type="match status" value="1"/>
</dbReference>
<evidence type="ECO:0000313" key="18">
    <source>
        <dbReference type="Proteomes" id="UP000094741"/>
    </source>
</evidence>
<dbReference type="GO" id="GO:0004020">
    <property type="term" value="F:adenylylsulfate kinase activity"/>
    <property type="evidence" value="ECO:0007669"/>
    <property type="project" value="UniProtKB-UniRule"/>
</dbReference>
<dbReference type="Gene3D" id="3.40.50.300">
    <property type="entry name" value="P-loop containing nucleotide triphosphate hydrolases"/>
    <property type="match status" value="1"/>
</dbReference>
<sequence length="215" mass="23939">MTTPYQHKNNDSVSDDVVWHNSTVTHQDRVVQKGQKPVILWFTGLSGSGKSTVANAVESKLLKMGKHSYLLDGDNVRHGLNKDLGFSDTDRIENIRRIGEVAKLFVDAGNIVLTAFISPFISDRQQVREFVTEGEFLEVFVDTPLEVCEARDPKGLYKKARAGELKHFTGIDSEYQAPVNSEIHLHTAELSIEACADFVVAELEKKGYLQLGVHA</sequence>
<dbReference type="eggNOG" id="COG0529">
    <property type="taxonomic scope" value="Bacteria"/>
</dbReference>
<dbReference type="Proteomes" id="UP000094741">
    <property type="component" value="Unassembled WGS sequence"/>
</dbReference>
<dbReference type="STRING" id="1187848.A1QO_10715"/>
<gene>
    <name evidence="14" type="primary">cysC</name>
    <name evidence="17" type="ORF">A1QO_10715</name>
</gene>
<evidence type="ECO:0000256" key="3">
    <source>
        <dbReference type="ARBA" id="ARBA00004806"/>
    </source>
</evidence>
<dbReference type="RefSeq" id="WP_017040694.1">
    <property type="nucleotide sequence ID" value="NZ_AJYQ02000107.1"/>
</dbReference>
<feature type="active site" description="Phosphoserine intermediate" evidence="14">
    <location>
        <position position="118"/>
    </location>
</feature>
<comment type="caution">
    <text evidence="17">The sequence shown here is derived from an EMBL/GenBank/DDBJ whole genome shotgun (WGS) entry which is preliminary data.</text>
</comment>
<dbReference type="GO" id="GO:0005524">
    <property type="term" value="F:ATP binding"/>
    <property type="evidence" value="ECO:0007669"/>
    <property type="project" value="UniProtKB-UniRule"/>
</dbReference>